<sequence length="179" mass="17868">MKVSIKSLLALAIIAAPGFAAAANTIVFKGEVTDQTCVVAIDGSANPTVLLDSAPVSDFAAVNDTSTPTPFTVSLTGCTVDAANPQNFTTEFLANNATASGNMLNTAAGGATGVALQLLDAVGGAQVDLSAGAVEAGTIVLPAGDTSTSYRYEVQYVSEAAAVTPGAVESAVTYAVRYE</sequence>
<protein>
    <submittedName>
        <fullName evidence="3">Type 1 fimbrial protein</fullName>
    </submittedName>
</protein>
<dbReference type="SUPFAM" id="SSF49401">
    <property type="entry name" value="Bacterial adhesins"/>
    <property type="match status" value="1"/>
</dbReference>
<feature type="chain" id="PRO_5045245634" evidence="1">
    <location>
        <begin position="23"/>
        <end position="179"/>
    </location>
</feature>
<dbReference type="Pfam" id="PF00419">
    <property type="entry name" value="Fimbrial"/>
    <property type="match status" value="1"/>
</dbReference>
<feature type="signal peptide" evidence="1">
    <location>
        <begin position="1"/>
        <end position="22"/>
    </location>
</feature>
<dbReference type="InterPro" id="IPR050263">
    <property type="entry name" value="Bact_Fimbrial_Adh_Pro"/>
</dbReference>
<dbReference type="InterPro" id="IPR000259">
    <property type="entry name" value="Adhesion_dom_fimbrial"/>
</dbReference>
<evidence type="ECO:0000313" key="3">
    <source>
        <dbReference type="EMBL" id="MBO3277024.1"/>
    </source>
</evidence>
<dbReference type="EMBL" id="JAELYA010000007">
    <property type="protein sequence ID" value="MBO3277024.1"/>
    <property type="molecule type" value="Genomic_DNA"/>
</dbReference>
<dbReference type="PANTHER" id="PTHR33420">
    <property type="entry name" value="FIMBRIAL SUBUNIT ELFA-RELATED"/>
    <property type="match status" value="1"/>
</dbReference>
<evidence type="ECO:0000259" key="2">
    <source>
        <dbReference type="Pfam" id="PF00419"/>
    </source>
</evidence>
<feature type="domain" description="Fimbrial-type adhesion" evidence="2">
    <location>
        <begin position="26"/>
        <end position="178"/>
    </location>
</feature>
<dbReference type="RefSeq" id="WP_208315225.1">
    <property type="nucleotide sequence ID" value="NZ_JAELYA010000007.1"/>
</dbReference>
<dbReference type="Proteomes" id="UP000669060">
    <property type="component" value="Unassembled WGS sequence"/>
</dbReference>
<gene>
    <name evidence="3" type="ORF">JFY56_17520</name>
</gene>
<name>A0ABS3TTN0_9PSED</name>
<proteinExistence type="predicted"/>
<evidence type="ECO:0000313" key="4">
    <source>
        <dbReference type="Proteomes" id="UP000669060"/>
    </source>
</evidence>
<accession>A0ABS3TTN0</accession>
<dbReference type="Gene3D" id="2.60.40.1090">
    <property type="entry name" value="Fimbrial-type adhesion domain"/>
    <property type="match status" value="1"/>
</dbReference>
<dbReference type="InterPro" id="IPR008966">
    <property type="entry name" value="Adhesion_dom_sf"/>
</dbReference>
<comment type="caution">
    <text evidence="3">The sequence shown here is derived from an EMBL/GenBank/DDBJ whole genome shotgun (WGS) entry which is preliminary data.</text>
</comment>
<dbReference type="InterPro" id="IPR036937">
    <property type="entry name" value="Adhesion_dom_fimbrial_sf"/>
</dbReference>
<keyword evidence="1" id="KW-0732">Signal</keyword>
<keyword evidence="4" id="KW-1185">Reference proteome</keyword>
<dbReference type="PANTHER" id="PTHR33420:SF10">
    <property type="entry name" value="FIMBRIAE MAJOR SUBUNIT"/>
    <property type="match status" value="1"/>
</dbReference>
<evidence type="ECO:0000256" key="1">
    <source>
        <dbReference type="SAM" id="SignalP"/>
    </source>
</evidence>
<reference evidence="3 4" key="1">
    <citation type="submission" date="2020-12" db="EMBL/GenBank/DDBJ databases">
        <title>Pseudomonas schmalbachii sp. nov. isolated from millipede gut.</title>
        <authorList>
            <person name="Shelomi M."/>
        </authorList>
    </citation>
    <scope>NUCLEOTIDE SEQUENCE [LARGE SCALE GENOMIC DNA]</scope>
    <source>
        <strain evidence="3 4">Milli4</strain>
    </source>
</reference>
<organism evidence="3 4">
    <name type="scientific">Pseudomonas schmalbachii</name>
    <dbReference type="NCBI Taxonomy" id="2816993"/>
    <lineage>
        <taxon>Bacteria</taxon>
        <taxon>Pseudomonadati</taxon>
        <taxon>Pseudomonadota</taxon>
        <taxon>Gammaproteobacteria</taxon>
        <taxon>Pseudomonadales</taxon>
        <taxon>Pseudomonadaceae</taxon>
        <taxon>Pseudomonas</taxon>
    </lineage>
</organism>